<organism evidence="1 2">
    <name type="scientific">Lactococcus lactis subsp. lactis</name>
    <name type="common">Streptococcus lactis</name>
    <dbReference type="NCBI Taxonomy" id="1360"/>
    <lineage>
        <taxon>Bacteria</taxon>
        <taxon>Bacillati</taxon>
        <taxon>Bacillota</taxon>
        <taxon>Bacilli</taxon>
        <taxon>Lactobacillales</taxon>
        <taxon>Streptococcaceae</taxon>
        <taxon>Lactococcus</taxon>
    </lineage>
</organism>
<dbReference type="PATRIC" id="fig|1360.116.peg.2664"/>
<evidence type="ECO:0000313" key="1">
    <source>
        <dbReference type="EMBL" id="KSU26289.1"/>
    </source>
</evidence>
<protein>
    <submittedName>
        <fullName evidence="1">Uncharacterized protein</fullName>
    </submittedName>
</protein>
<sequence>MKKHTYLAIFKGYSIKFVATEDNLAEVISFGKKWFHVKDSETDEVISLNVMNILYFRRIDE</sequence>
<proteinExistence type="predicted"/>
<dbReference type="Proteomes" id="UP000052991">
    <property type="component" value="Unassembled WGS sequence"/>
</dbReference>
<dbReference type="EMBL" id="LKLW01000101">
    <property type="protein sequence ID" value="KSU26289.1"/>
    <property type="molecule type" value="Genomic_DNA"/>
</dbReference>
<accession>A0A0V8ELD9</accession>
<name>A0A0V8ELD9_LACLL</name>
<dbReference type="AlphaFoldDB" id="A0A0V8ELD9"/>
<gene>
    <name evidence="1" type="ORF">N42_1627</name>
</gene>
<comment type="caution">
    <text evidence="1">The sequence shown here is derived from an EMBL/GenBank/DDBJ whole genome shotgun (WGS) entry which is preliminary data.</text>
</comment>
<evidence type="ECO:0000313" key="2">
    <source>
        <dbReference type="Proteomes" id="UP000052991"/>
    </source>
</evidence>
<dbReference type="RefSeq" id="WP_058212988.1">
    <property type="nucleotide sequence ID" value="NZ_CP070263.2"/>
</dbReference>
<reference evidence="2" key="1">
    <citation type="submission" date="2015-10" db="EMBL/GenBank/DDBJ databases">
        <title>Draft Genome Sequences of 11 Lactococcus lactis subspecies cremoris strains.</title>
        <authorList>
            <person name="Wels M."/>
            <person name="Backus L."/>
            <person name="Boekhorst J."/>
            <person name="Dijkstra A."/>
            <person name="Beerthuizen M."/>
            <person name="Kelly W."/>
            <person name="Siezen R."/>
            <person name="Bachmann H."/>
            <person name="Van Hijum S."/>
        </authorList>
    </citation>
    <scope>NUCLEOTIDE SEQUENCE [LARGE SCALE GENOMIC DNA]</scope>
    <source>
        <strain evidence="2">N42</strain>
    </source>
</reference>